<accession>A0AAU9DB86</accession>
<evidence type="ECO:0000313" key="2">
    <source>
        <dbReference type="EMBL" id="BDR55441.1"/>
    </source>
</evidence>
<feature type="transmembrane region" description="Helical" evidence="1">
    <location>
        <begin position="98"/>
        <end position="114"/>
    </location>
</feature>
<dbReference type="EMBL" id="AP026801">
    <property type="protein sequence ID" value="BDR55441.1"/>
    <property type="molecule type" value="Genomic_DNA"/>
</dbReference>
<keyword evidence="3" id="KW-1185">Reference proteome</keyword>
<feature type="transmembrane region" description="Helical" evidence="1">
    <location>
        <begin position="66"/>
        <end position="86"/>
    </location>
</feature>
<feature type="transmembrane region" description="Helical" evidence="1">
    <location>
        <begin position="41"/>
        <end position="60"/>
    </location>
</feature>
<name>A0AAU9DB86_9LACO</name>
<feature type="transmembrane region" description="Helical" evidence="1">
    <location>
        <begin position="6"/>
        <end position="29"/>
    </location>
</feature>
<gene>
    <name evidence="2" type="ORF">KIMC2_00030</name>
</gene>
<protein>
    <submittedName>
        <fullName evidence="2">Uncharacterized protein</fullName>
    </submittedName>
</protein>
<dbReference type="Proteomes" id="UP001321804">
    <property type="component" value="Chromosome"/>
</dbReference>
<dbReference type="KEGG" id="xak:KIMC2_00030"/>
<keyword evidence="1" id="KW-0472">Membrane</keyword>
<dbReference type="AlphaFoldDB" id="A0AAU9DB86"/>
<proteinExistence type="predicted"/>
<evidence type="ECO:0000256" key="1">
    <source>
        <dbReference type="SAM" id="Phobius"/>
    </source>
</evidence>
<organism evidence="2 3">
    <name type="scientific">Xylocopilactobacillus apis</name>
    <dbReference type="NCBI Taxonomy" id="2932183"/>
    <lineage>
        <taxon>Bacteria</taxon>
        <taxon>Bacillati</taxon>
        <taxon>Bacillota</taxon>
        <taxon>Bacilli</taxon>
        <taxon>Lactobacillales</taxon>
        <taxon>Lactobacillaceae</taxon>
        <taxon>Xylocopilactobacillus</taxon>
    </lineage>
</organism>
<keyword evidence="1" id="KW-0812">Transmembrane</keyword>
<sequence>MDPILTIILVIPLTYFALWVVYYFSMYLLRLIKRKPVDKKTELLNLILIITLIEFALMFSEFAINWNYQLLTIVSDLVTALSYFFFASNIEQTSQKTAAIYALSITVLQTLLMIV</sequence>
<keyword evidence="1" id="KW-1133">Transmembrane helix</keyword>
<evidence type="ECO:0000313" key="3">
    <source>
        <dbReference type="Proteomes" id="UP001321804"/>
    </source>
</evidence>
<reference evidence="2 3" key="1">
    <citation type="journal article" date="2023" name="Microbiol. Spectr.">
        <title>Symbiosis of Carpenter Bees with Uncharacterized Lactic Acid Bacteria Showing NAD Auxotrophy.</title>
        <authorList>
            <person name="Kawasaki S."/>
            <person name="Ozawa K."/>
            <person name="Mori T."/>
            <person name="Yamamoto A."/>
            <person name="Ito M."/>
            <person name="Ohkuma M."/>
            <person name="Sakamoto M."/>
            <person name="Matsutani M."/>
        </authorList>
    </citation>
    <scope>NUCLEOTIDE SEQUENCE [LARGE SCALE GENOMIC DNA]</scope>
    <source>
        <strain evidence="2 3">KimC2</strain>
    </source>
</reference>